<keyword evidence="1" id="KW-0802">TPR repeat</keyword>
<dbReference type="Proteomes" id="UP000077202">
    <property type="component" value="Unassembled WGS sequence"/>
</dbReference>
<proteinExistence type="predicted"/>
<name>A0A176VHM1_MARPO</name>
<dbReference type="InterPro" id="IPR011990">
    <property type="entry name" value="TPR-like_helical_dom_sf"/>
</dbReference>
<feature type="repeat" description="TPR" evidence="1">
    <location>
        <begin position="433"/>
        <end position="466"/>
    </location>
</feature>
<dbReference type="AlphaFoldDB" id="A0A176VHM1"/>
<dbReference type="InterPro" id="IPR008978">
    <property type="entry name" value="HSP20-like_chaperone"/>
</dbReference>
<evidence type="ECO:0000313" key="5">
    <source>
        <dbReference type="Proteomes" id="UP000077202"/>
    </source>
</evidence>
<dbReference type="GO" id="GO:0003341">
    <property type="term" value="P:cilium movement"/>
    <property type="evidence" value="ECO:0007669"/>
    <property type="project" value="TreeGrafter"/>
</dbReference>
<feature type="region of interest" description="Disordered" evidence="2">
    <location>
        <begin position="265"/>
        <end position="300"/>
    </location>
</feature>
<dbReference type="EMBL" id="LVLJ01003744">
    <property type="protein sequence ID" value="OAE19862.1"/>
    <property type="molecule type" value="Genomic_DNA"/>
</dbReference>
<dbReference type="GO" id="GO:0036159">
    <property type="term" value="P:inner dynein arm assembly"/>
    <property type="evidence" value="ECO:0007669"/>
    <property type="project" value="TreeGrafter"/>
</dbReference>
<accession>A0A176VHM1</accession>
<dbReference type="SUPFAM" id="SSF49764">
    <property type="entry name" value="HSP20-like chaperones"/>
    <property type="match status" value="1"/>
</dbReference>
<dbReference type="PANTHER" id="PTHR46492">
    <property type="entry name" value="DYNEIN ASSEMBLY FACTOR 4, AXONEMAL"/>
    <property type="match status" value="1"/>
</dbReference>
<gene>
    <name evidence="4" type="ORF">AXG93_1130s1150</name>
</gene>
<feature type="compositionally biased region" description="Basic and acidic residues" evidence="2">
    <location>
        <begin position="278"/>
        <end position="290"/>
    </location>
</feature>
<dbReference type="Gene3D" id="1.25.40.10">
    <property type="entry name" value="Tetratricopeptide repeat domain"/>
    <property type="match status" value="1"/>
</dbReference>
<dbReference type="GO" id="GO:0036158">
    <property type="term" value="P:outer dynein arm assembly"/>
    <property type="evidence" value="ECO:0007669"/>
    <property type="project" value="TreeGrafter"/>
</dbReference>
<organism evidence="4 5">
    <name type="scientific">Marchantia polymorpha subsp. ruderalis</name>
    <dbReference type="NCBI Taxonomy" id="1480154"/>
    <lineage>
        <taxon>Eukaryota</taxon>
        <taxon>Viridiplantae</taxon>
        <taxon>Streptophyta</taxon>
        <taxon>Embryophyta</taxon>
        <taxon>Marchantiophyta</taxon>
        <taxon>Marchantiopsida</taxon>
        <taxon>Marchantiidae</taxon>
        <taxon>Marchantiales</taxon>
        <taxon>Marchantiaceae</taxon>
        <taxon>Marchantia</taxon>
    </lineage>
</organism>
<dbReference type="PANTHER" id="PTHR46492:SF1">
    <property type="entry name" value="DYNEIN AXONEMAL ASSEMBLY FACTOR 4"/>
    <property type="match status" value="1"/>
</dbReference>
<keyword evidence="5" id="KW-1185">Reference proteome</keyword>
<dbReference type="PROSITE" id="PS50005">
    <property type="entry name" value="TPR"/>
    <property type="match status" value="2"/>
</dbReference>
<dbReference type="InterPro" id="IPR052004">
    <property type="entry name" value="Dynein_assembly_factor_4"/>
</dbReference>
<evidence type="ECO:0000256" key="1">
    <source>
        <dbReference type="PROSITE-ProRule" id="PRU00339"/>
    </source>
</evidence>
<dbReference type="PROSITE" id="PS51203">
    <property type="entry name" value="CS"/>
    <property type="match status" value="1"/>
</dbReference>
<evidence type="ECO:0000313" key="4">
    <source>
        <dbReference type="EMBL" id="OAE19862.1"/>
    </source>
</evidence>
<dbReference type="SUPFAM" id="SSF48452">
    <property type="entry name" value="TPR-like"/>
    <property type="match status" value="1"/>
</dbReference>
<feature type="repeat" description="TPR" evidence="1">
    <location>
        <begin position="306"/>
        <end position="339"/>
    </location>
</feature>
<dbReference type="SMART" id="SM00028">
    <property type="entry name" value="TPR"/>
    <property type="match status" value="3"/>
</dbReference>
<dbReference type="InterPro" id="IPR007052">
    <property type="entry name" value="CS_dom"/>
</dbReference>
<sequence>MPITPAHEWHEGETWVSVDVKIRAVTASSANIMSTLKPKAVDSLTDCYAKVNCAPYFFEADLYGDIDGRKSSATVGQDSVKFFFVKKEQGLWGRLTMPGDRQKILNRRQRSLADIREQAHKDREDIPVKLSNIGRLAVGEQTKLEDAKRKAIELKKQQELRIEQERLKSWMASSTARQHPIPKADMQKFSDSKCPESENEDMVVTTTSENKTRADLHVVRECHQRERSSDSIEPIEYFEKPGDDFRFPPTAYLLPAPRRCSSLSVTFSSKPNRPVHLPARESRDRVELKKQQNANKDASNPVEREPLFLQDKADKFYRSGDYRSAINAYTSALEVNPSLLLSLANRAACWLQLEDYEDSERDCMKALYLLRDVTPLDVVAMAPRLDFQLSKGDEEGPLSSDLRVQFSNLSLATCLKAQEAAEDSGFWEARVKQQVLMIQGRAKYGQGKLPQSLNIFTEALRFDPTHKELENVIFLIGRQLEKGTASIGVT</sequence>
<dbReference type="InterPro" id="IPR019734">
    <property type="entry name" value="TPR_rpt"/>
</dbReference>
<feature type="domain" description="CS" evidence="3">
    <location>
        <begin position="2"/>
        <end position="96"/>
    </location>
</feature>
<protein>
    <recommendedName>
        <fullName evidence="3">CS domain-containing protein</fullName>
    </recommendedName>
</protein>
<evidence type="ECO:0000259" key="3">
    <source>
        <dbReference type="PROSITE" id="PS51203"/>
    </source>
</evidence>
<reference evidence="4" key="1">
    <citation type="submission" date="2016-03" db="EMBL/GenBank/DDBJ databases">
        <title>Mechanisms controlling the formation of the plant cell surface in tip-growing cells are functionally conserved among land plants.</title>
        <authorList>
            <person name="Honkanen S."/>
            <person name="Jones V.A."/>
            <person name="Morieri G."/>
            <person name="Champion C."/>
            <person name="Hetherington A.J."/>
            <person name="Kelly S."/>
            <person name="Saint-Marcoux D."/>
            <person name="Proust H."/>
            <person name="Prescott H."/>
            <person name="Dolan L."/>
        </authorList>
    </citation>
    <scope>NUCLEOTIDE SEQUENCE [LARGE SCALE GENOMIC DNA]</scope>
    <source>
        <tissue evidence="4">Whole gametophyte</tissue>
    </source>
</reference>
<evidence type="ECO:0000256" key="2">
    <source>
        <dbReference type="SAM" id="MobiDB-lite"/>
    </source>
</evidence>
<comment type="caution">
    <text evidence="4">The sequence shown here is derived from an EMBL/GenBank/DDBJ whole genome shotgun (WGS) entry which is preliminary data.</text>
</comment>
<dbReference type="Gene3D" id="2.60.40.790">
    <property type="match status" value="1"/>
</dbReference>